<dbReference type="InterPro" id="IPR007688">
    <property type="entry name" value="Conjugal_tfr_TrbL/VirB6"/>
</dbReference>
<evidence type="ECO:0000256" key="5">
    <source>
        <dbReference type="ARBA" id="ARBA00022989"/>
    </source>
</evidence>
<evidence type="ECO:0000256" key="2">
    <source>
        <dbReference type="ARBA" id="ARBA00007802"/>
    </source>
</evidence>
<dbReference type="RefSeq" id="WP_039454668.1">
    <property type="nucleotide sequence ID" value="NZ_JSWE01000036.1"/>
</dbReference>
<evidence type="ECO:0000313" key="11">
    <source>
        <dbReference type="Proteomes" id="UP000031258"/>
    </source>
</evidence>
<comment type="similarity">
    <text evidence="2">Belongs to the TrbL/VirB6 family.</text>
</comment>
<sequence length="703" mass="78398">MRKKLLSFIKVLLILLIGISSSPQQSYAESCVLASDFGLGGSLYVPANPNQSGGGSTYKAKDPKTGKTVNTKLLRAFPKGQQIAPWVDTGLYTTGIANNSENSSYAKLKGYIQGEWYPWGAETKTECIMLDCAKNISNHAICLDNGKIVDSDPNHAYPCVLKEGQGLYGLIAIDNNGQTLNPNELGNALTLPTAFFRTFHATVKNNEESSEDKKYFEVNYSQFCKNNDEQKTVCTKDQQSQGLDYVVRGRLYFKILDRYYDDNGGKYLVSLISGVFSNKGFIQEVMEVITDAIKEVTASIYISVTRDLKFITICRAMLVLYVAFTGVGFMIGLIKIEKKELIIRLIKVGLIATLLSEYSWDFFNNNLFNLFTDGAASITQIIITSTLYYDNNINDPIFLMPEDASPLSIFDMFFKMLISAPIHKKIVAVLFYDWKLYFIPAIYICWYFLLLGIFRAVFLYLLSVMQLALLMVSAPIFIIMLLFEWTKKLFDEWIKLMVNSAFLMILVVSTFALMMSIITEQLQKLLYYQVCWVSVWDVSIAGLDIFDLMFWYPTFSSQANSALTIGHLFAFLIVSLIFNGFLEEVPTIADSLMGSSRSTSAASASAMQSAIQGSFIGQGMNMVKGLNPIGMVLKKAQGIPLIGSVAKQGEKIVQEPGMLTRKMDELMMPGNKGKIGGNEGTNFMPENVGAKLNEGFERGSKKE</sequence>
<keyword evidence="4 9" id="KW-0732">Signal</keyword>
<feature type="chain" id="PRO_5002151357" evidence="9">
    <location>
        <begin position="29"/>
        <end position="703"/>
    </location>
</feature>
<proteinExistence type="inferred from homology"/>
<keyword evidence="5 8" id="KW-1133">Transmembrane helix</keyword>
<keyword evidence="6 8" id="KW-0472">Membrane</keyword>
<reference evidence="10 11" key="1">
    <citation type="submission" date="2014-11" db="EMBL/GenBank/DDBJ databases">
        <title>A Rickettsiales Symbiont of Amoebae With Ancient Features.</title>
        <authorList>
            <person name="Schulz F."/>
            <person name="Martijn J."/>
            <person name="Wascher F."/>
            <person name="Kostanjsek R."/>
            <person name="Ettema T.J."/>
            <person name="Horn M."/>
        </authorList>
    </citation>
    <scope>NUCLEOTIDE SEQUENCE [LARGE SCALE GENOMIC DNA]</scope>
    <source>
        <strain evidence="10 11">UWC36</strain>
    </source>
</reference>
<feature type="transmembrane region" description="Helical" evidence="8">
    <location>
        <begin position="460"/>
        <end position="484"/>
    </location>
</feature>
<keyword evidence="3 8" id="KW-0812">Transmembrane</keyword>
<dbReference type="STRING" id="86105.NF27_BK00140"/>
<protein>
    <submittedName>
        <fullName evidence="10">Putative type IV secretion system protein</fullName>
    </submittedName>
</protein>
<organism evidence="10 11">
    <name type="scientific">Candidatus Jidaibacter acanthamoebae</name>
    <dbReference type="NCBI Taxonomy" id="86105"/>
    <lineage>
        <taxon>Bacteria</taxon>
        <taxon>Pseudomonadati</taxon>
        <taxon>Pseudomonadota</taxon>
        <taxon>Alphaproteobacteria</taxon>
        <taxon>Rickettsiales</taxon>
        <taxon>Candidatus Midichloriaceae</taxon>
        <taxon>Candidatus Jidaibacter</taxon>
    </lineage>
</organism>
<dbReference type="AlphaFoldDB" id="A0A0C1QQC6"/>
<comment type="caution">
    <text evidence="10">The sequence shown here is derived from an EMBL/GenBank/DDBJ whole genome shotgun (WGS) entry which is preliminary data.</text>
</comment>
<gene>
    <name evidence="10" type="ORF">NF27_BK00140</name>
</gene>
<dbReference type="GO" id="GO:0005886">
    <property type="term" value="C:plasma membrane"/>
    <property type="evidence" value="ECO:0007669"/>
    <property type="project" value="UniProtKB-SubCell"/>
</dbReference>
<feature type="transmembrane region" description="Helical" evidence="8">
    <location>
        <begin position="525"/>
        <end position="550"/>
    </location>
</feature>
<evidence type="ECO:0000313" key="10">
    <source>
        <dbReference type="EMBL" id="KIE06093.1"/>
    </source>
</evidence>
<feature type="transmembrane region" description="Helical" evidence="8">
    <location>
        <begin position="316"/>
        <end position="334"/>
    </location>
</feature>
<feature type="transmembrane region" description="Helical" evidence="8">
    <location>
        <begin position="341"/>
        <end position="360"/>
    </location>
</feature>
<feature type="region of interest" description="Disordered" evidence="7">
    <location>
        <begin position="675"/>
        <end position="703"/>
    </location>
</feature>
<dbReference type="EMBL" id="JSWE01000036">
    <property type="protein sequence ID" value="KIE06093.1"/>
    <property type="molecule type" value="Genomic_DNA"/>
</dbReference>
<evidence type="ECO:0000256" key="8">
    <source>
        <dbReference type="SAM" id="Phobius"/>
    </source>
</evidence>
<dbReference type="Proteomes" id="UP000031258">
    <property type="component" value="Unassembled WGS sequence"/>
</dbReference>
<feature type="signal peptide" evidence="9">
    <location>
        <begin position="1"/>
        <end position="28"/>
    </location>
</feature>
<feature type="transmembrane region" description="Helical" evidence="8">
    <location>
        <begin position="496"/>
        <end position="519"/>
    </location>
</feature>
<evidence type="ECO:0000256" key="9">
    <source>
        <dbReference type="SAM" id="SignalP"/>
    </source>
</evidence>
<dbReference type="OrthoDB" id="7163280at2"/>
<evidence type="ECO:0000256" key="4">
    <source>
        <dbReference type="ARBA" id="ARBA00022729"/>
    </source>
</evidence>
<evidence type="ECO:0000256" key="1">
    <source>
        <dbReference type="ARBA" id="ARBA00004651"/>
    </source>
</evidence>
<dbReference type="PATRIC" id="fig|86105.3.peg.93"/>
<feature type="compositionally biased region" description="Basic and acidic residues" evidence="7">
    <location>
        <begin position="694"/>
        <end position="703"/>
    </location>
</feature>
<name>A0A0C1QQC6_9RICK</name>
<evidence type="ECO:0000256" key="7">
    <source>
        <dbReference type="SAM" id="MobiDB-lite"/>
    </source>
</evidence>
<accession>A0A0C1QQC6</accession>
<comment type="subcellular location">
    <subcellularLocation>
        <location evidence="1">Cell membrane</location>
        <topology evidence="1">Multi-pass membrane protein</topology>
    </subcellularLocation>
</comment>
<evidence type="ECO:0000256" key="3">
    <source>
        <dbReference type="ARBA" id="ARBA00022692"/>
    </source>
</evidence>
<keyword evidence="11" id="KW-1185">Reference proteome</keyword>
<feature type="transmembrane region" description="Helical" evidence="8">
    <location>
        <begin position="434"/>
        <end position="454"/>
    </location>
</feature>
<dbReference type="Pfam" id="PF04610">
    <property type="entry name" value="TrbL"/>
    <property type="match status" value="1"/>
</dbReference>
<evidence type="ECO:0000256" key="6">
    <source>
        <dbReference type="ARBA" id="ARBA00023136"/>
    </source>
</evidence>
<feature type="transmembrane region" description="Helical" evidence="8">
    <location>
        <begin position="562"/>
        <end position="582"/>
    </location>
</feature>
<dbReference type="GO" id="GO:0030255">
    <property type="term" value="P:protein secretion by the type IV secretion system"/>
    <property type="evidence" value="ECO:0007669"/>
    <property type="project" value="InterPro"/>
</dbReference>